<evidence type="ECO:0000256" key="5">
    <source>
        <dbReference type="ARBA" id="ARBA00023180"/>
    </source>
</evidence>
<dbReference type="Gene3D" id="3.40.50.1700">
    <property type="entry name" value="Glycoside hydrolase family 3 C-terminal domain"/>
    <property type="match status" value="1"/>
</dbReference>
<dbReference type="Gene3D" id="3.20.20.300">
    <property type="entry name" value="Glycoside hydrolase, family 3, N-terminal domain"/>
    <property type="match status" value="1"/>
</dbReference>
<evidence type="ECO:0000259" key="7">
    <source>
        <dbReference type="SMART" id="SM01217"/>
    </source>
</evidence>
<accession>A0A7J6I504</accession>
<comment type="subcellular location">
    <subcellularLocation>
        <location evidence="1">Secreted</location>
    </subcellularLocation>
</comment>
<keyword evidence="3" id="KW-0732">Signal</keyword>
<dbReference type="InterPro" id="IPR013783">
    <property type="entry name" value="Ig-like_fold"/>
</dbReference>
<dbReference type="EMBL" id="JAATIQ010000009">
    <property type="protein sequence ID" value="KAF4402131.1"/>
    <property type="molecule type" value="Genomic_DNA"/>
</dbReference>
<gene>
    <name evidence="8" type="ORF">G4B88_017643</name>
</gene>
<dbReference type="InterPro" id="IPR036881">
    <property type="entry name" value="Glyco_hydro_3_C_sf"/>
</dbReference>
<dbReference type="InterPro" id="IPR001764">
    <property type="entry name" value="Glyco_hydro_3_N"/>
</dbReference>
<dbReference type="FunFam" id="3.40.50.1700:FF:000001">
    <property type="entry name" value="probable beta-D-xylosidase 2"/>
    <property type="match status" value="1"/>
</dbReference>
<dbReference type="InterPro" id="IPR026891">
    <property type="entry name" value="Fn3-like"/>
</dbReference>
<dbReference type="SUPFAM" id="SSF52279">
    <property type="entry name" value="Beta-D-glucan exohydrolase, C-terminal domain"/>
    <property type="match status" value="1"/>
</dbReference>
<dbReference type="Pfam" id="PF01915">
    <property type="entry name" value="Glyco_hydro_3_C"/>
    <property type="match status" value="1"/>
</dbReference>
<proteinExistence type="predicted"/>
<dbReference type="GO" id="GO:0031222">
    <property type="term" value="P:arabinan catabolic process"/>
    <property type="evidence" value="ECO:0007669"/>
    <property type="project" value="TreeGrafter"/>
</dbReference>
<evidence type="ECO:0000313" key="8">
    <source>
        <dbReference type="EMBL" id="KAF4402131.1"/>
    </source>
</evidence>
<dbReference type="PANTHER" id="PTHR42721:SF1">
    <property type="entry name" value="BETA-D-XYLOSIDASE 6-RELATED"/>
    <property type="match status" value="1"/>
</dbReference>
<keyword evidence="9" id="KW-1185">Reference proteome</keyword>
<dbReference type="InterPro" id="IPR036962">
    <property type="entry name" value="Glyco_hydro_3_N_sf"/>
</dbReference>
<dbReference type="GO" id="GO:0009044">
    <property type="term" value="F:xylan 1,4-beta-xylosidase activity"/>
    <property type="evidence" value="ECO:0007669"/>
    <property type="project" value="InterPro"/>
</dbReference>
<dbReference type="AlphaFoldDB" id="A0A7J6I504"/>
<keyword evidence="5" id="KW-0325">Glycoprotein</keyword>
<feature type="domain" description="Fibronectin type III-like" evidence="7">
    <location>
        <begin position="792"/>
        <end position="862"/>
    </location>
</feature>
<evidence type="ECO:0000256" key="1">
    <source>
        <dbReference type="ARBA" id="ARBA00004613"/>
    </source>
</evidence>
<dbReference type="InterPro" id="IPR044993">
    <property type="entry name" value="BXL"/>
</dbReference>
<evidence type="ECO:0000313" key="9">
    <source>
        <dbReference type="Proteomes" id="UP000583929"/>
    </source>
</evidence>
<keyword evidence="6" id="KW-0326">Glycosidase</keyword>
<dbReference type="Gene3D" id="2.60.40.10">
    <property type="entry name" value="Immunoglobulins"/>
    <property type="match status" value="1"/>
</dbReference>
<keyword evidence="2" id="KW-0964">Secreted</keyword>
<dbReference type="GO" id="GO:0046556">
    <property type="term" value="F:alpha-L-arabinofuranosidase activity"/>
    <property type="evidence" value="ECO:0007669"/>
    <property type="project" value="TreeGrafter"/>
</dbReference>
<keyword evidence="4" id="KW-0378">Hydrolase</keyword>
<dbReference type="FunFam" id="3.20.20.300:FF:000004">
    <property type="entry name" value="probable beta-D-xylosidase 7"/>
    <property type="match status" value="1"/>
</dbReference>
<evidence type="ECO:0000256" key="4">
    <source>
        <dbReference type="ARBA" id="ARBA00022801"/>
    </source>
</evidence>
<dbReference type="GO" id="GO:0045493">
    <property type="term" value="P:xylan catabolic process"/>
    <property type="evidence" value="ECO:0007669"/>
    <property type="project" value="InterPro"/>
</dbReference>
<dbReference type="Pfam" id="PF14310">
    <property type="entry name" value="Fn3-like"/>
    <property type="match status" value="1"/>
</dbReference>
<protein>
    <recommendedName>
        <fullName evidence="7">Fibronectin type III-like domain-containing protein</fullName>
    </recommendedName>
</protein>
<dbReference type="SUPFAM" id="SSF51445">
    <property type="entry name" value="(Trans)glycosidases"/>
    <property type="match status" value="1"/>
</dbReference>
<evidence type="ECO:0000256" key="3">
    <source>
        <dbReference type="ARBA" id="ARBA00022729"/>
    </source>
</evidence>
<evidence type="ECO:0000256" key="6">
    <source>
        <dbReference type="ARBA" id="ARBA00023295"/>
    </source>
</evidence>
<dbReference type="SMART" id="SM01217">
    <property type="entry name" value="Fn3_like"/>
    <property type="match status" value="1"/>
</dbReference>
<dbReference type="GO" id="GO:0005576">
    <property type="term" value="C:extracellular region"/>
    <property type="evidence" value="ECO:0007669"/>
    <property type="project" value="UniProtKB-SubCell"/>
</dbReference>
<reference evidence="8 9" key="1">
    <citation type="journal article" date="2020" name="bioRxiv">
        <title>Sequence and annotation of 42 cannabis genomes reveals extensive copy number variation in cannabinoid synthesis and pathogen resistance genes.</title>
        <authorList>
            <person name="Mckernan K.J."/>
            <person name="Helbert Y."/>
            <person name="Kane L.T."/>
            <person name="Ebling H."/>
            <person name="Zhang L."/>
            <person name="Liu B."/>
            <person name="Eaton Z."/>
            <person name="Mclaughlin S."/>
            <person name="Kingan S."/>
            <person name="Baybayan P."/>
            <person name="Concepcion G."/>
            <person name="Jordan M."/>
            <person name="Riva A."/>
            <person name="Barbazuk W."/>
            <person name="Harkins T."/>
        </authorList>
    </citation>
    <scope>NUCLEOTIDE SEQUENCE [LARGE SCALE GENOMIC DNA]</scope>
    <source>
        <strain evidence="9">cv. Jamaican Lion 4</strain>
        <tissue evidence="8">Leaf</tissue>
    </source>
</reference>
<dbReference type="Proteomes" id="UP000583929">
    <property type="component" value="Unassembled WGS sequence"/>
</dbReference>
<dbReference type="InterPro" id="IPR002772">
    <property type="entry name" value="Glyco_hydro_3_C"/>
</dbReference>
<dbReference type="PANTHER" id="PTHR42721">
    <property type="entry name" value="SUGAR HYDROLASE-RELATED"/>
    <property type="match status" value="1"/>
</dbReference>
<name>A0A7J6I504_CANSA</name>
<organism evidence="8 9">
    <name type="scientific">Cannabis sativa</name>
    <name type="common">Hemp</name>
    <name type="synonym">Marijuana</name>
    <dbReference type="NCBI Taxonomy" id="3483"/>
    <lineage>
        <taxon>Eukaryota</taxon>
        <taxon>Viridiplantae</taxon>
        <taxon>Streptophyta</taxon>
        <taxon>Embryophyta</taxon>
        <taxon>Tracheophyta</taxon>
        <taxon>Spermatophyta</taxon>
        <taxon>Magnoliopsida</taxon>
        <taxon>eudicotyledons</taxon>
        <taxon>Gunneridae</taxon>
        <taxon>Pentapetalae</taxon>
        <taxon>rosids</taxon>
        <taxon>fabids</taxon>
        <taxon>Rosales</taxon>
        <taxon>Cannabaceae</taxon>
        <taxon>Cannabis</taxon>
    </lineage>
</organism>
<comment type="caution">
    <text evidence="8">The sequence shown here is derived from an EMBL/GenBank/DDBJ whole genome shotgun (WGS) entry which is preliminary data.</text>
</comment>
<dbReference type="Pfam" id="PF00933">
    <property type="entry name" value="Glyco_hydro_3"/>
    <property type="match status" value="1"/>
</dbReference>
<sequence length="869" mass="95970">MFRVLTLSQMVYSTRLERLDMGLGLKVEYDPKLITFKQFVEVFWSSHDSRLIATQLRKTFNDALLQLHYYNGSTFVFSSVFSTQLQNMATLSTLLFFFFFFLFKIHSATISNFPCNPPHHSSYPFCNTSLSISARAHSLVSLLTLQEKIGQLTNTADSIPRLGIPPYEWWSESLHGIATNGPGVSFGGVVSSATSFPQVLLTVASFNRTLWFRIASAIGVEARAMYNVGQAGLTFWAPTINIFRDPRWGRGQETPGEDPVVASAYAVEFVKGFQGGKSTVGEEFGEKRALKDDGGSDDLMVSACCKHLTAYDLEKWEGFSRYNFNAVITDQDFEDTYQPPFKSCVQQGKASCLMCSYNEVNGVPACARKDLLDIARDEWGFKGYITSDCDAVATVFEYQHYTKNREDAVADVLKAGTDINCGTFLYLNTLSAIEKGKVQEEDIDRALHNLFSVQLRLGLFNGNPLKGKYGKLGPQDVCTSKHKKLALEAARQGIVLLKNDKKFLPLKKGIDYSLAVIGPLANDSSKLGGGYTGIPCTSKSLFSGFQEFVNKAYYVTGCHNASCDSDAGFDEAISAAKDADFVVLILGLDLSQETEDLDRVSLLLPGKQMALVSHVAAASKKPVILVLTGGGPLDVSFAEKDPQIASILWIGYPGEAGGRALAEIIFGDANPGGRLPMTWYPESFTDVPMNDMRMRANSSRGYPGRTYRFYTGSQVYSFGHGLSYSTYTYKFLSVPNKISLSESFKAGSDKNILHQGENQLDYISIDEIESCNSLKFFVEISVMNAGDMDGSHVVMLYSRLPKVIDGAPEKQLLGFNSVHTFSNRSTRTRILVDPCMHLSFANEKGKRIMPLGDHILLLGDLEYSILVQT</sequence>
<evidence type="ECO:0000256" key="2">
    <source>
        <dbReference type="ARBA" id="ARBA00022525"/>
    </source>
</evidence>
<dbReference type="InterPro" id="IPR017853">
    <property type="entry name" value="GH"/>
</dbReference>